<evidence type="ECO:0000256" key="6">
    <source>
        <dbReference type="ARBA" id="ARBA00023136"/>
    </source>
</evidence>
<evidence type="ECO:0000256" key="7">
    <source>
        <dbReference type="ARBA" id="ARBA00023237"/>
    </source>
</evidence>
<dbReference type="InterPro" id="IPR012334">
    <property type="entry name" value="Pectin_lyas_fold"/>
</dbReference>
<evidence type="ECO:0000313" key="9">
    <source>
        <dbReference type="Proteomes" id="UP000675968"/>
    </source>
</evidence>
<reference evidence="8" key="2">
    <citation type="submission" date="2021-05" db="EMBL/GenBank/DDBJ databases">
        <title>Protein family content uncovers lineage relationships and bacterial pathway maintenance mechanisms in DPANN archaea.</title>
        <authorList>
            <person name="Castelle C.J."/>
            <person name="Meheust R."/>
            <person name="Jaffe A.L."/>
            <person name="Seitz K."/>
            <person name="Gong X."/>
            <person name="Baker B.J."/>
            <person name="Banfield J.F."/>
        </authorList>
    </citation>
    <scope>NUCLEOTIDE SEQUENCE</scope>
    <source>
        <strain evidence="8">RIFCSPLOWO2_01_FULL_AR10_48_17</strain>
    </source>
</reference>
<keyword evidence="5" id="KW-0732">Signal</keyword>
<evidence type="ECO:0000256" key="5">
    <source>
        <dbReference type="ARBA" id="ARBA00022729"/>
    </source>
</evidence>
<accession>A0A8T4L116</accession>
<protein>
    <recommendedName>
        <fullName evidence="10">Right-handed parallel beta-helix repeat-containing protein</fullName>
    </recommendedName>
</protein>
<dbReference type="AlphaFoldDB" id="A0A8T4L116"/>
<proteinExistence type="predicted"/>
<comment type="subcellular location">
    <subcellularLocation>
        <location evidence="1">Cell envelope</location>
    </subcellularLocation>
    <subcellularLocation>
        <location evidence="2">Cell outer membrane</location>
    </subcellularLocation>
    <subcellularLocation>
        <location evidence="3">Secreted</location>
    </subcellularLocation>
</comment>
<evidence type="ECO:0000256" key="1">
    <source>
        <dbReference type="ARBA" id="ARBA00004196"/>
    </source>
</evidence>
<name>A0A8T4L116_9ARCH</name>
<comment type="caution">
    <text evidence="8">The sequence shown here is derived from an EMBL/GenBank/DDBJ whole genome shotgun (WGS) entry which is preliminary data.</text>
</comment>
<keyword evidence="6" id="KW-0472">Membrane</keyword>
<evidence type="ECO:0000256" key="2">
    <source>
        <dbReference type="ARBA" id="ARBA00004442"/>
    </source>
</evidence>
<keyword evidence="7" id="KW-0998">Cell outer membrane</keyword>
<evidence type="ECO:0000256" key="4">
    <source>
        <dbReference type="ARBA" id="ARBA00022525"/>
    </source>
</evidence>
<dbReference type="InterPro" id="IPR011050">
    <property type="entry name" value="Pectin_lyase_fold/virulence"/>
</dbReference>
<evidence type="ECO:0008006" key="10">
    <source>
        <dbReference type="Google" id="ProtNLM"/>
    </source>
</evidence>
<dbReference type="InterPro" id="IPR006626">
    <property type="entry name" value="PbH1"/>
</dbReference>
<dbReference type="Pfam" id="PF02415">
    <property type="entry name" value="Chlam_PMP"/>
    <property type="match status" value="2"/>
</dbReference>
<keyword evidence="4" id="KW-0964">Secreted</keyword>
<gene>
    <name evidence="8" type="ORF">J4215_00140</name>
</gene>
<dbReference type="GO" id="GO:0005576">
    <property type="term" value="C:extracellular region"/>
    <property type="evidence" value="ECO:0007669"/>
    <property type="project" value="UniProtKB-SubCell"/>
</dbReference>
<evidence type="ECO:0000313" key="8">
    <source>
        <dbReference type="EMBL" id="MBS3060973.1"/>
    </source>
</evidence>
<organism evidence="8 9">
    <name type="scientific">Candidatus Iainarchaeum sp</name>
    <dbReference type="NCBI Taxonomy" id="3101447"/>
    <lineage>
        <taxon>Archaea</taxon>
        <taxon>Candidatus Iainarchaeota</taxon>
        <taxon>Candidatus Iainarchaeia</taxon>
        <taxon>Candidatus Iainarchaeales</taxon>
        <taxon>Candidatus Iainarchaeaceae</taxon>
        <taxon>Candidatus Iainarchaeum</taxon>
    </lineage>
</organism>
<feature type="non-terminal residue" evidence="8">
    <location>
        <position position="583"/>
    </location>
</feature>
<dbReference type="InterPro" id="IPR003368">
    <property type="entry name" value="POMP_repeat"/>
</dbReference>
<dbReference type="EMBL" id="JAGVWC010000003">
    <property type="protein sequence ID" value="MBS3060973.1"/>
    <property type="molecule type" value="Genomic_DNA"/>
</dbReference>
<evidence type="ECO:0000256" key="3">
    <source>
        <dbReference type="ARBA" id="ARBA00004613"/>
    </source>
</evidence>
<sequence>MRACFFMLFPLLFLVVSASVPAALVTYTEKVCHAGDANVTWTLGNTYYLNVDNNVDVAGCMLTIQPGAVVKFKTGGTTYLYVTNSGILVAKGTSAQKIIFTSRNDDSVGEIVAGSTGIPNKGDYFVAIVKSSSAVTTLDSNGFSDLNIGYAKTALNLVLINSVHDSIFHDNNGSTSVSGLTVSGNSPTSIYNNTFINNTGTTDGVAILIYLASGSGGPGVVHIFNNTFSNNSSVSSGGGAISLVTSASGTATANVYNNIFSNNSKRTGSGGAIKIWVDSTVSASINANIYNNLFTGNSGTNGGAIWTQGYWDGFPVNQCTVSVTANVYNNTFLDNNANSSGGAAIYNGRCSSNNLKNNIFTYSSGTAVVKEDNNGTIDSNFNAFYANDTNTLGYTEGPQSVYLGADPFLADGTDRNFLLNAYGLSNLQGRGNPAVGTNSFFTVRTMRADNKLDLNRSIGFHFDQNAPFVQVISPNDSNTLSGTQSVDFNVESGFGVAANITAALAYSSTSSGSGTSILSQALSAFVCSALPVASCSYVWDTAVVTDGNYFVRLAGTDLNGTGVDYSDVNFAISNDSTAPVTTV</sequence>
<dbReference type="SUPFAM" id="SSF51126">
    <property type="entry name" value="Pectin lyase-like"/>
    <property type="match status" value="1"/>
</dbReference>
<dbReference type="Gene3D" id="2.160.20.10">
    <property type="entry name" value="Single-stranded right-handed beta-helix, Pectin lyase-like"/>
    <property type="match status" value="1"/>
</dbReference>
<dbReference type="Proteomes" id="UP000675968">
    <property type="component" value="Unassembled WGS sequence"/>
</dbReference>
<dbReference type="SMART" id="SM00710">
    <property type="entry name" value="PbH1"/>
    <property type="match status" value="6"/>
</dbReference>
<reference evidence="8" key="1">
    <citation type="submission" date="2021-03" db="EMBL/GenBank/DDBJ databases">
        <authorList>
            <person name="Jaffe A."/>
        </authorList>
    </citation>
    <scope>NUCLEOTIDE SEQUENCE</scope>
    <source>
        <strain evidence="8">RIFCSPLOWO2_01_FULL_AR10_48_17</strain>
    </source>
</reference>